<dbReference type="GO" id="GO:0016597">
    <property type="term" value="F:amino acid binding"/>
    <property type="evidence" value="ECO:0007669"/>
    <property type="project" value="InterPro"/>
</dbReference>
<comment type="caution">
    <text evidence="5">The sequence shown here is derived from an EMBL/GenBank/DDBJ whole genome shotgun (WGS) entry which is preliminary data.</text>
</comment>
<feature type="domain" description="Aspartate/ornithine carbamoyltransferase carbamoyl-P binding" evidence="4">
    <location>
        <begin position="145"/>
        <end position="301"/>
    </location>
</feature>
<name>A0A832I3Q8_UNCEI</name>
<evidence type="ECO:0000259" key="3">
    <source>
        <dbReference type="Pfam" id="PF00185"/>
    </source>
</evidence>
<dbReference type="GO" id="GO:0004585">
    <property type="term" value="F:ornithine carbamoyltransferase activity"/>
    <property type="evidence" value="ECO:0007669"/>
    <property type="project" value="TreeGrafter"/>
</dbReference>
<dbReference type="GO" id="GO:0019240">
    <property type="term" value="P:citrulline biosynthetic process"/>
    <property type="evidence" value="ECO:0007669"/>
    <property type="project" value="TreeGrafter"/>
</dbReference>
<reference evidence="5" key="1">
    <citation type="journal article" date="2020" name="mSystems">
        <title>Genome- and Community-Level Interaction Insights into Carbon Utilization and Element Cycling Functions of Hydrothermarchaeota in Hydrothermal Sediment.</title>
        <authorList>
            <person name="Zhou Z."/>
            <person name="Liu Y."/>
            <person name="Xu W."/>
            <person name="Pan J."/>
            <person name="Luo Z.H."/>
            <person name="Li M."/>
        </authorList>
    </citation>
    <scope>NUCLEOTIDE SEQUENCE [LARGE SCALE GENOMIC DNA]</scope>
    <source>
        <strain evidence="5">SpSt-381</strain>
    </source>
</reference>
<evidence type="ECO:0000256" key="2">
    <source>
        <dbReference type="SAM" id="MobiDB-lite"/>
    </source>
</evidence>
<dbReference type="AlphaFoldDB" id="A0A832I3Q8"/>
<proteinExistence type="predicted"/>
<dbReference type="GO" id="GO:0042450">
    <property type="term" value="P:L-arginine biosynthetic process via ornithine"/>
    <property type="evidence" value="ECO:0007669"/>
    <property type="project" value="TreeGrafter"/>
</dbReference>
<dbReference type="SUPFAM" id="SSF53671">
    <property type="entry name" value="Aspartate/ornithine carbamoyltransferase"/>
    <property type="match status" value="1"/>
</dbReference>
<dbReference type="Pfam" id="PF02729">
    <property type="entry name" value="OTCace_N"/>
    <property type="match status" value="1"/>
</dbReference>
<dbReference type="PANTHER" id="PTHR45753:SF3">
    <property type="entry name" value="ORNITHINE TRANSCARBAMYLASE, MITOCHONDRIAL"/>
    <property type="match status" value="1"/>
</dbReference>
<dbReference type="InterPro" id="IPR006131">
    <property type="entry name" value="Asp_carbamoyltransf_Asp/Orn-bd"/>
</dbReference>
<dbReference type="Gene3D" id="3.40.50.1370">
    <property type="entry name" value="Aspartate/ornithine carbamoyltransferase"/>
    <property type="match status" value="2"/>
</dbReference>
<feature type="compositionally biased region" description="Basic residues" evidence="2">
    <location>
        <begin position="46"/>
        <end position="61"/>
    </location>
</feature>
<dbReference type="EMBL" id="DSQF01000025">
    <property type="protein sequence ID" value="HGZ44161.1"/>
    <property type="molecule type" value="Genomic_DNA"/>
</dbReference>
<keyword evidence="1 5" id="KW-0808">Transferase</keyword>
<feature type="compositionally biased region" description="Basic and acidic residues" evidence="2">
    <location>
        <begin position="27"/>
        <end position="45"/>
    </location>
</feature>
<protein>
    <submittedName>
        <fullName evidence="5">Knotted carbamoyltransferase YgeW</fullName>
    </submittedName>
</protein>
<feature type="compositionally biased region" description="Basic residues" evidence="2">
    <location>
        <begin position="89"/>
        <end position="122"/>
    </location>
</feature>
<feature type="region of interest" description="Disordered" evidence="2">
    <location>
        <begin position="1"/>
        <end position="131"/>
    </location>
</feature>
<evidence type="ECO:0000259" key="4">
    <source>
        <dbReference type="Pfam" id="PF02729"/>
    </source>
</evidence>
<evidence type="ECO:0000313" key="5">
    <source>
        <dbReference type="EMBL" id="HGZ44161.1"/>
    </source>
</evidence>
<dbReference type="InterPro" id="IPR006132">
    <property type="entry name" value="Asp/Orn_carbamoyltranf_P-bd"/>
</dbReference>
<accession>A0A832I3Q8</accession>
<dbReference type="Pfam" id="PF00185">
    <property type="entry name" value="OTCace"/>
    <property type="match status" value="1"/>
</dbReference>
<organism evidence="5">
    <name type="scientific">Eiseniibacteriota bacterium</name>
    <dbReference type="NCBI Taxonomy" id="2212470"/>
    <lineage>
        <taxon>Bacteria</taxon>
        <taxon>Candidatus Eiseniibacteriota</taxon>
    </lineage>
</organism>
<gene>
    <name evidence="5" type="ORF">ENR23_12235</name>
</gene>
<feature type="domain" description="Aspartate/ornithine carbamoyltransferase Asp/Orn-binding" evidence="3">
    <location>
        <begin position="330"/>
        <end position="488"/>
    </location>
</feature>
<feature type="compositionally biased region" description="Basic residues" evidence="2">
    <location>
        <begin position="1"/>
        <end position="19"/>
    </location>
</feature>
<evidence type="ECO:0000256" key="1">
    <source>
        <dbReference type="ARBA" id="ARBA00022679"/>
    </source>
</evidence>
<dbReference type="PANTHER" id="PTHR45753">
    <property type="entry name" value="ORNITHINE CARBAMOYLTRANSFERASE, MITOCHONDRIAL"/>
    <property type="match status" value="1"/>
</dbReference>
<dbReference type="InterPro" id="IPR036901">
    <property type="entry name" value="Asp/Orn_carbamoylTrfase_sf"/>
</dbReference>
<dbReference type="PRINTS" id="PR00101">
    <property type="entry name" value="ATCASE"/>
</dbReference>
<sequence length="504" mass="54997">MRRRRHPGHARRGGPHPRPRGGGGQGPRERAARHPPRRDAHDRHDRRGRRVPRLPHRAAHRAARDDARRGAPPRRRGPVSPRQHGPQGRSRRALPRARRRGGRHLPPRGARRGVRRPRRHPHSQGGSVTAAPALDASALAALAGRSLLLTTDWNDAELEALLATAARLAALDRAGRMPALLPNEVAYALFFDHSTRTKSAWAGAAARLGMQPVIVDGATTQVEHGESAAETGAMLGMNVHALGIRHDRILGEGQTFLREVRRGVDQYLAAAGERRAVPVVNLQCDVDHPTQTLADLMWLRERLPGGLRGRRIAVSWAYSPSYAKPLSVPQGLITLLTRHGAEVTLAHPDGYRLMDACMERAAAQAAASGGAFRVTDSMDEAFEGADAVYPKSWGPYDLMLERVAANRARDAAALAAIERRALERNAAHRDWICDERRMALTRNGGALYLHCLPADIGDEVSPGVMARHALDVARQAQGKVYVIAALLAVAKVPDLARRLEEAGR</sequence>